<gene>
    <name evidence="15" type="ORF">B0F90DRAFT_439631</name>
</gene>
<evidence type="ECO:0000313" key="16">
    <source>
        <dbReference type="Proteomes" id="UP001203297"/>
    </source>
</evidence>
<keyword evidence="12" id="KW-0472">Membrane</keyword>
<evidence type="ECO:0000256" key="11">
    <source>
        <dbReference type="ARBA" id="ARBA00023033"/>
    </source>
</evidence>
<keyword evidence="10 13" id="KW-0408">Iron</keyword>
<dbReference type="GO" id="GO:0016705">
    <property type="term" value="F:oxidoreductase activity, acting on paired donors, with incorporation or reduction of molecular oxygen"/>
    <property type="evidence" value="ECO:0007669"/>
    <property type="project" value="InterPro"/>
</dbReference>
<evidence type="ECO:0000256" key="4">
    <source>
        <dbReference type="ARBA" id="ARBA00010617"/>
    </source>
</evidence>
<comment type="pathway">
    <text evidence="3">Secondary metabolite biosynthesis.</text>
</comment>
<keyword evidence="6" id="KW-0812">Transmembrane</keyword>
<feature type="binding site" description="axial binding residue" evidence="13">
    <location>
        <position position="238"/>
    </location>
    <ligand>
        <name>heme</name>
        <dbReference type="ChEBI" id="CHEBI:30413"/>
    </ligand>
    <ligandPart>
        <name>Fe</name>
        <dbReference type="ChEBI" id="CHEBI:18248"/>
    </ligandPart>
</feature>
<dbReference type="Pfam" id="PF00067">
    <property type="entry name" value="p450"/>
    <property type="match status" value="1"/>
</dbReference>
<organism evidence="15 16">
    <name type="scientific">Multifurca ochricompacta</name>
    <dbReference type="NCBI Taxonomy" id="376703"/>
    <lineage>
        <taxon>Eukaryota</taxon>
        <taxon>Fungi</taxon>
        <taxon>Dikarya</taxon>
        <taxon>Basidiomycota</taxon>
        <taxon>Agaricomycotina</taxon>
        <taxon>Agaricomycetes</taxon>
        <taxon>Russulales</taxon>
        <taxon>Russulaceae</taxon>
        <taxon>Multifurca</taxon>
    </lineage>
</organism>
<dbReference type="InterPro" id="IPR017972">
    <property type="entry name" value="Cyt_P450_CS"/>
</dbReference>
<comment type="subcellular location">
    <subcellularLocation>
        <location evidence="2">Membrane</location>
    </subcellularLocation>
</comment>
<evidence type="ECO:0000256" key="8">
    <source>
        <dbReference type="ARBA" id="ARBA00022989"/>
    </source>
</evidence>
<reference evidence="15" key="1">
    <citation type="journal article" date="2022" name="New Phytol.">
        <title>Evolutionary transition to the ectomycorrhizal habit in the genomes of a hyperdiverse lineage of mushroom-forming fungi.</title>
        <authorList>
            <person name="Looney B."/>
            <person name="Miyauchi S."/>
            <person name="Morin E."/>
            <person name="Drula E."/>
            <person name="Courty P.E."/>
            <person name="Kohler A."/>
            <person name="Kuo A."/>
            <person name="LaButti K."/>
            <person name="Pangilinan J."/>
            <person name="Lipzen A."/>
            <person name="Riley R."/>
            <person name="Andreopoulos W."/>
            <person name="He G."/>
            <person name="Johnson J."/>
            <person name="Nolan M."/>
            <person name="Tritt A."/>
            <person name="Barry K.W."/>
            <person name="Grigoriev I.V."/>
            <person name="Nagy L.G."/>
            <person name="Hibbett D."/>
            <person name="Henrissat B."/>
            <person name="Matheny P.B."/>
            <person name="Labbe J."/>
            <person name="Martin F.M."/>
        </authorList>
    </citation>
    <scope>NUCLEOTIDE SEQUENCE</scope>
    <source>
        <strain evidence="15">BPL690</strain>
    </source>
</reference>
<keyword evidence="8" id="KW-1133">Transmembrane helix</keyword>
<keyword evidence="5 13" id="KW-0349">Heme</keyword>
<keyword evidence="11 14" id="KW-0503">Monooxygenase</keyword>
<dbReference type="Proteomes" id="UP001203297">
    <property type="component" value="Unassembled WGS sequence"/>
</dbReference>
<protein>
    <submittedName>
        <fullName evidence="15">Cytochrome P450</fullName>
    </submittedName>
</protein>
<dbReference type="InterPro" id="IPR036396">
    <property type="entry name" value="Cyt_P450_sf"/>
</dbReference>
<keyword evidence="16" id="KW-1185">Reference proteome</keyword>
<dbReference type="GO" id="GO:0005506">
    <property type="term" value="F:iron ion binding"/>
    <property type="evidence" value="ECO:0007669"/>
    <property type="project" value="InterPro"/>
</dbReference>
<evidence type="ECO:0000256" key="9">
    <source>
        <dbReference type="ARBA" id="ARBA00023002"/>
    </source>
</evidence>
<dbReference type="Gene3D" id="1.10.630.10">
    <property type="entry name" value="Cytochrome P450"/>
    <property type="match status" value="1"/>
</dbReference>
<keyword evidence="9 14" id="KW-0560">Oxidoreductase</keyword>
<comment type="caution">
    <text evidence="15">The sequence shown here is derived from an EMBL/GenBank/DDBJ whole genome shotgun (WGS) entry which is preliminary data.</text>
</comment>
<evidence type="ECO:0000256" key="13">
    <source>
        <dbReference type="PIRSR" id="PIRSR602401-1"/>
    </source>
</evidence>
<keyword evidence="7 13" id="KW-0479">Metal-binding</keyword>
<dbReference type="GO" id="GO:0020037">
    <property type="term" value="F:heme binding"/>
    <property type="evidence" value="ECO:0007669"/>
    <property type="project" value="InterPro"/>
</dbReference>
<dbReference type="InterPro" id="IPR002401">
    <property type="entry name" value="Cyt_P450_E_grp-I"/>
</dbReference>
<evidence type="ECO:0000313" key="15">
    <source>
        <dbReference type="EMBL" id="KAI0291059.1"/>
    </source>
</evidence>
<dbReference type="GO" id="GO:0004497">
    <property type="term" value="F:monooxygenase activity"/>
    <property type="evidence" value="ECO:0007669"/>
    <property type="project" value="UniProtKB-KW"/>
</dbReference>
<evidence type="ECO:0000256" key="6">
    <source>
        <dbReference type="ARBA" id="ARBA00022692"/>
    </source>
</evidence>
<sequence>MGSTHRTASRKLGVAKKLTKISRRATLPGALLVNDLPLLRHIPEWLPWFSYKPLARRGHDLGQELINEPIKFVKTGMLNGTAQPSLALEQLQELEKLSGTEREEAEKVMVGAIGTLYTAGVDTRVQDELDAVTGRERLPTFDDRPKLPFVEAVCKEILRWRPVAPLAVPHATTKDDVYEGFFIPKGALVIGNTWAILHDPEIYSEPDVFKPERYLNLDGSVRDDPTLTVAFGYGRRICPGRHLVDATLFIVVASLLSVFNVKKRQDAGGAGGSSEYTYTGAHVSRPNPFPCTIVPRDKRAEELIISDTMATGS</sequence>
<comment type="similarity">
    <text evidence="4 14">Belongs to the cytochrome P450 family.</text>
</comment>
<evidence type="ECO:0000256" key="3">
    <source>
        <dbReference type="ARBA" id="ARBA00005179"/>
    </source>
</evidence>
<dbReference type="InterPro" id="IPR050364">
    <property type="entry name" value="Cytochrome_P450_fung"/>
</dbReference>
<evidence type="ECO:0000256" key="10">
    <source>
        <dbReference type="ARBA" id="ARBA00023004"/>
    </source>
</evidence>
<dbReference type="PANTHER" id="PTHR46300">
    <property type="entry name" value="P450, PUTATIVE (EUROFUNG)-RELATED-RELATED"/>
    <property type="match status" value="1"/>
</dbReference>
<dbReference type="PROSITE" id="PS00086">
    <property type="entry name" value="CYTOCHROME_P450"/>
    <property type="match status" value="1"/>
</dbReference>
<evidence type="ECO:0000256" key="12">
    <source>
        <dbReference type="ARBA" id="ARBA00023136"/>
    </source>
</evidence>
<dbReference type="PANTHER" id="PTHR46300:SF2">
    <property type="entry name" value="CYTOCHROME P450 MONOOXYGENASE ALNH-RELATED"/>
    <property type="match status" value="1"/>
</dbReference>
<evidence type="ECO:0000256" key="14">
    <source>
        <dbReference type="RuleBase" id="RU000461"/>
    </source>
</evidence>
<comment type="cofactor">
    <cofactor evidence="1 13">
        <name>heme</name>
        <dbReference type="ChEBI" id="CHEBI:30413"/>
    </cofactor>
</comment>
<evidence type="ECO:0000256" key="1">
    <source>
        <dbReference type="ARBA" id="ARBA00001971"/>
    </source>
</evidence>
<accession>A0AAD4LX27</accession>
<evidence type="ECO:0000256" key="7">
    <source>
        <dbReference type="ARBA" id="ARBA00022723"/>
    </source>
</evidence>
<dbReference type="EMBL" id="WTXG01000181">
    <property type="protein sequence ID" value="KAI0291059.1"/>
    <property type="molecule type" value="Genomic_DNA"/>
</dbReference>
<evidence type="ECO:0000256" key="5">
    <source>
        <dbReference type="ARBA" id="ARBA00022617"/>
    </source>
</evidence>
<dbReference type="SUPFAM" id="SSF48264">
    <property type="entry name" value="Cytochrome P450"/>
    <property type="match status" value="1"/>
</dbReference>
<evidence type="ECO:0000256" key="2">
    <source>
        <dbReference type="ARBA" id="ARBA00004370"/>
    </source>
</evidence>
<proteinExistence type="inferred from homology"/>
<dbReference type="PRINTS" id="PR00463">
    <property type="entry name" value="EP450I"/>
</dbReference>
<dbReference type="InterPro" id="IPR001128">
    <property type="entry name" value="Cyt_P450"/>
</dbReference>
<dbReference type="AlphaFoldDB" id="A0AAD4LX27"/>
<name>A0AAD4LX27_9AGAM</name>